<feature type="domain" description="DUF1731" evidence="3">
    <location>
        <begin position="252"/>
        <end position="297"/>
    </location>
</feature>
<evidence type="ECO:0000313" key="6">
    <source>
        <dbReference type="Proteomes" id="UP000077421"/>
    </source>
</evidence>
<dbReference type="InterPro" id="IPR001509">
    <property type="entry name" value="Epimerase_deHydtase"/>
</dbReference>
<comment type="caution">
    <text evidence="4">The sequence shown here is derived from an EMBL/GenBank/DDBJ whole genome shotgun (WGS) entry which is preliminary data.</text>
</comment>
<dbReference type="EMBL" id="MWPS01000005">
    <property type="protein sequence ID" value="OPG17284.1"/>
    <property type="molecule type" value="Genomic_DNA"/>
</dbReference>
<dbReference type="NCBIfam" id="TIGR01777">
    <property type="entry name" value="yfcH"/>
    <property type="match status" value="1"/>
</dbReference>
<name>A0A162SQ32_9BACL</name>
<dbReference type="InterPro" id="IPR036291">
    <property type="entry name" value="NAD(P)-bd_dom_sf"/>
</dbReference>
<gene>
    <name evidence="4" type="ORF">AYW79_12585</name>
    <name evidence="5" type="ORF">B2M26_02865</name>
</gene>
<dbReference type="OrthoDB" id="9801773at2"/>
<dbReference type="Gene3D" id="3.40.50.720">
    <property type="entry name" value="NAD(P)-binding Rossmann-like Domain"/>
    <property type="match status" value="1"/>
</dbReference>
<dbReference type="STRING" id="1765683.B2M26_02865"/>
<reference evidence="4 6" key="1">
    <citation type="submission" date="2016-02" db="EMBL/GenBank/DDBJ databases">
        <title>Draft genome sequence of Acidibacillus ferrooxidans SLC66.</title>
        <authorList>
            <person name="Oliveira G."/>
            <person name="Nancucheo I."/>
            <person name="Dall'Agnol H."/>
            <person name="Johnson B."/>
            <person name="Oliveira R."/>
            <person name="Nunes G.L."/>
            <person name="Tzotzos G."/>
            <person name="Orellana S.C."/>
            <person name="Salim A.C."/>
            <person name="Araujo F.M."/>
        </authorList>
    </citation>
    <scope>NUCLEOTIDE SEQUENCE [LARGE SCALE GENOMIC DNA]</scope>
    <source>
        <strain evidence="4 6">SLC66</strain>
    </source>
</reference>
<dbReference type="EMBL" id="LSUQ01000053">
    <property type="protein sequence ID" value="OAG93076.1"/>
    <property type="molecule type" value="Genomic_DNA"/>
</dbReference>
<dbReference type="Pfam" id="PF01370">
    <property type="entry name" value="Epimerase"/>
    <property type="match status" value="1"/>
</dbReference>
<keyword evidence="7" id="KW-1185">Reference proteome</keyword>
<dbReference type="Proteomes" id="UP000190229">
    <property type="component" value="Unassembled WGS sequence"/>
</dbReference>
<evidence type="ECO:0000313" key="7">
    <source>
        <dbReference type="Proteomes" id="UP000190229"/>
    </source>
</evidence>
<comment type="similarity">
    <text evidence="1">Belongs to the NAD(P)-dependent epimerase/dehydratase family. SDR39U1 subfamily.</text>
</comment>
<reference evidence="5 7" key="2">
    <citation type="submission" date="2017-02" db="EMBL/GenBank/DDBJ databases">
        <title>Draft genome of Acidibacillus ferrooxidans Huett2.</title>
        <authorList>
            <person name="Schopf S."/>
        </authorList>
    </citation>
    <scope>NUCLEOTIDE SEQUENCE [LARGE SCALE GENOMIC DNA]</scope>
    <source>
        <strain evidence="5 7">Huett2</strain>
    </source>
</reference>
<evidence type="ECO:0000313" key="4">
    <source>
        <dbReference type="EMBL" id="OAG93076.1"/>
    </source>
</evidence>
<dbReference type="InterPro" id="IPR013549">
    <property type="entry name" value="DUF1731"/>
</dbReference>
<evidence type="ECO:0000259" key="3">
    <source>
        <dbReference type="Pfam" id="PF08338"/>
    </source>
</evidence>
<dbReference type="Proteomes" id="UP000077421">
    <property type="component" value="Unassembled WGS sequence"/>
</dbReference>
<dbReference type="AlphaFoldDB" id="A0A162SQ32"/>
<dbReference type="PANTHER" id="PTHR11092">
    <property type="entry name" value="SUGAR NUCLEOTIDE EPIMERASE RELATED"/>
    <property type="match status" value="1"/>
</dbReference>
<organism evidence="4 6">
    <name type="scientific">Ferroacidibacillus organovorans</name>
    <dbReference type="NCBI Taxonomy" id="1765683"/>
    <lineage>
        <taxon>Bacteria</taxon>
        <taxon>Bacillati</taxon>
        <taxon>Bacillota</taxon>
        <taxon>Bacilli</taxon>
        <taxon>Bacillales</taxon>
        <taxon>Alicyclobacillaceae</taxon>
        <taxon>Ferroacidibacillus</taxon>
    </lineage>
</organism>
<dbReference type="PANTHER" id="PTHR11092:SF0">
    <property type="entry name" value="EPIMERASE FAMILY PROTEIN SDR39U1"/>
    <property type="match status" value="1"/>
</dbReference>
<dbReference type="Pfam" id="PF08338">
    <property type="entry name" value="DUF1731"/>
    <property type="match status" value="1"/>
</dbReference>
<accession>A0A162SQ32</accession>
<feature type="domain" description="NAD-dependent epimerase/dehydratase" evidence="2">
    <location>
        <begin position="4"/>
        <end position="216"/>
    </location>
</feature>
<evidence type="ECO:0000313" key="5">
    <source>
        <dbReference type="EMBL" id="OPG17284.1"/>
    </source>
</evidence>
<sequence>MTHVLVTGGTGLIGRPLVDALLARGDRVTLLTRDVDRAVALFHGRVEAIHWEELDQTRAAYAAVVNLAGESLSAGRWTSERKARIMGSRVQTTRALIRAIAQFEQKPRVLVNASAIGYYDTSETATFTERDVCLPDNFLAQVVRAWEDEASRAREAFVRVVFARFGVVLSLEGGALPSLLKPYQLGIGGTVGSGRQWLSWIHIGDVVGMLLLAIDQTGLSGPLNVTAPAPVRMREMGKTIALALQKPHWLPAPSFALRALLGEMATLVLDGQRVLPTVAQTHGYAFLYTNLQNALGDFVRTKDTRKAP</sequence>
<proteinExistence type="inferred from homology"/>
<dbReference type="InterPro" id="IPR010099">
    <property type="entry name" value="SDR39U1"/>
</dbReference>
<dbReference type="SUPFAM" id="SSF51735">
    <property type="entry name" value="NAD(P)-binding Rossmann-fold domains"/>
    <property type="match status" value="1"/>
</dbReference>
<evidence type="ECO:0000259" key="2">
    <source>
        <dbReference type="Pfam" id="PF01370"/>
    </source>
</evidence>
<evidence type="ECO:0000256" key="1">
    <source>
        <dbReference type="ARBA" id="ARBA00009353"/>
    </source>
</evidence>
<protein>
    <submittedName>
        <fullName evidence="5">TIGR01777 family protein</fullName>
    </submittedName>
</protein>
<dbReference type="RefSeq" id="WP_067566591.1">
    <property type="nucleotide sequence ID" value="NZ_LSUQ01000053.1"/>
</dbReference>
<dbReference type="CDD" id="cd05242">
    <property type="entry name" value="SDR_a8"/>
    <property type="match status" value="1"/>
</dbReference>